<evidence type="ECO:0000256" key="7">
    <source>
        <dbReference type="ARBA" id="ARBA00035218"/>
    </source>
</evidence>
<dbReference type="InterPro" id="IPR021132">
    <property type="entry name" value="Ribosomal_eL18/eL18-A/B/_CS"/>
</dbReference>
<dbReference type="FunFam" id="3.30.830.10:FF:000021">
    <property type="entry name" value="Cytochrome b-c1 complex subunit 2"/>
    <property type="match status" value="1"/>
</dbReference>
<dbReference type="GO" id="GO:0046872">
    <property type="term" value="F:metal ion binding"/>
    <property type="evidence" value="ECO:0007669"/>
    <property type="project" value="InterPro"/>
</dbReference>
<evidence type="ECO:0000256" key="3">
    <source>
        <dbReference type="ARBA" id="ARBA00022946"/>
    </source>
</evidence>
<dbReference type="InterPro" id="IPR011249">
    <property type="entry name" value="Metalloenz_LuxS/M16"/>
</dbReference>
<evidence type="ECO:0000256" key="6">
    <source>
        <dbReference type="ARBA" id="ARBA00023274"/>
    </source>
</evidence>
<sequence>MEMEIERIPGRIMEMRYVKKILFGEPRKRSEDQITKRNFSAKVSPVQVCPPKADQIQTTVLPNKLVVTSIDSSYPISRVSILFRAGSRNETPQNIGASHVVRVTAGLTNKNSSYFGVTRNLQQIGASLTTTADREVVSYTLEGLPNTFDIGLKYLADVSTKQVFKPWEVLDLLPRLKYELAGIPPQVRVLDLLNKAAYRTGLGNTLFCPKRLVGNHNSETLQHYVNSLFTTNRSAVAGVGVDHGELVAFAQNLELESGAGPSASGRYYGGEIRKEKHSDLAHVAVAAEGASLANEKDALAFAILRYILGAGPSIKWGGSPSPLYKSVSEAVGGLPFAVSALNVVEAAVKQLCCLSLTPADIARGKAQLKASVLLGTEGGTDLLEDIGNQAVLLGKVTSPSQVVAAIDGVTSADINAAYKKVTQGKLTLAAYVCILFDFQGIDINHKYDRKVRRTKPKSQDVYLRLLVKLYRFLARRTKAKFNKIILKRLFMSKINRPPISLARIVRLMKKPGREGLITVVVGTVTDDQRIFEIPKLTVCALRATEKARARILKAGGEIITFDQLALRAPTGKKTVLMQGRRNAREAVKHFGLAPGVPHSHTKPYVRSKGRKFERARGRRRSCGYKKLNKMNLSHM</sequence>
<dbReference type="PROSITE" id="PS01106">
    <property type="entry name" value="RIBOSOMAL_L18E"/>
    <property type="match status" value="1"/>
</dbReference>
<evidence type="ECO:0000259" key="10">
    <source>
        <dbReference type="Pfam" id="PF05193"/>
    </source>
</evidence>
<comment type="similarity">
    <text evidence="2">Belongs to the eukaryotic ribosomal protein eL18 family.</text>
</comment>
<proteinExistence type="inferred from homology"/>
<dbReference type="PANTHER" id="PTHR10934:SF2">
    <property type="entry name" value="LARGE RIBOSOMAL SUBUNIT PROTEIN EL18"/>
    <property type="match status" value="1"/>
</dbReference>
<dbReference type="GO" id="GO:0003735">
    <property type="term" value="F:structural constituent of ribosome"/>
    <property type="evidence" value="ECO:0007669"/>
    <property type="project" value="InterPro"/>
</dbReference>
<evidence type="ECO:0000256" key="1">
    <source>
        <dbReference type="ARBA" id="ARBA00004173"/>
    </source>
</evidence>
<comment type="subcellular location">
    <subcellularLocation>
        <location evidence="1">Mitochondrion</location>
    </subcellularLocation>
</comment>
<evidence type="ECO:0000259" key="11">
    <source>
        <dbReference type="Pfam" id="PF17135"/>
    </source>
</evidence>
<dbReference type="InterPro" id="IPR007863">
    <property type="entry name" value="Peptidase_M16_C"/>
</dbReference>
<protein>
    <recommendedName>
        <fullName evidence="7">Large ribosomal subunit protein eL18</fullName>
    </recommendedName>
    <alternativeName>
        <fullName evidence="8">60S ribosomal protein L18</fullName>
    </alternativeName>
</protein>
<dbReference type="SUPFAM" id="SSF63411">
    <property type="entry name" value="LuxS/MPP-like metallohydrolase"/>
    <property type="match status" value="2"/>
</dbReference>
<dbReference type="GO" id="GO:0006412">
    <property type="term" value="P:translation"/>
    <property type="evidence" value="ECO:0007669"/>
    <property type="project" value="InterPro"/>
</dbReference>
<evidence type="ECO:0000256" key="8">
    <source>
        <dbReference type="ARBA" id="ARBA00035323"/>
    </source>
</evidence>
<evidence type="ECO:0000256" key="5">
    <source>
        <dbReference type="ARBA" id="ARBA00023128"/>
    </source>
</evidence>
<keyword evidence="4" id="KW-0689">Ribosomal protein</keyword>
<evidence type="ECO:0000259" key="9">
    <source>
        <dbReference type="Pfam" id="PF00675"/>
    </source>
</evidence>
<dbReference type="EMBL" id="OD002141">
    <property type="protein sequence ID" value="CAD7404382.1"/>
    <property type="molecule type" value="Genomic_DNA"/>
</dbReference>
<dbReference type="Pfam" id="PF17135">
    <property type="entry name" value="Ribosomal_L18"/>
    <property type="match status" value="1"/>
</dbReference>
<dbReference type="GO" id="GO:0005739">
    <property type="term" value="C:mitochondrion"/>
    <property type="evidence" value="ECO:0007669"/>
    <property type="project" value="UniProtKB-SubCell"/>
</dbReference>
<feature type="domain" description="Large ribosomal subunit protein uL15/eL18" evidence="11">
    <location>
        <begin position="440"/>
        <end position="626"/>
    </location>
</feature>
<accession>A0A7R9H1H8</accession>
<dbReference type="InterPro" id="IPR021131">
    <property type="entry name" value="Ribosomal_uL15/eL18"/>
</dbReference>
<dbReference type="InterPro" id="IPR011765">
    <property type="entry name" value="Pept_M16_N"/>
</dbReference>
<reference evidence="12" key="1">
    <citation type="submission" date="2020-11" db="EMBL/GenBank/DDBJ databases">
        <authorList>
            <person name="Tran Van P."/>
        </authorList>
    </citation>
    <scope>NUCLEOTIDE SEQUENCE</scope>
</reference>
<dbReference type="InterPro" id="IPR036227">
    <property type="entry name" value="Ribosomal_uL15/eL18_sf"/>
</dbReference>
<dbReference type="GO" id="GO:0003723">
    <property type="term" value="F:RNA binding"/>
    <property type="evidence" value="ECO:0007669"/>
    <property type="project" value="TreeGrafter"/>
</dbReference>
<name>A0A7R9H1H8_TIMPO</name>
<dbReference type="GO" id="GO:0016020">
    <property type="term" value="C:membrane"/>
    <property type="evidence" value="ECO:0007669"/>
    <property type="project" value="UniProtKB-ARBA"/>
</dbReference>
<feature type="domain" description="Peptidase M16 C-terminal" evidence="10">
    <location>
        <begin position="218"/>
        <end position="329"/>
    </location>
</feature>
<dbReference type="AlphaFoldDB" id="A0A7R9H1H8"/>
<feature type="domain" description="Peptidase M16 N-terminal" evidence="9">
    <location>
        <begin position="66"/>
        <end position="210"/>
    </location>
</feature>
<organism evidence="12">
    <name type="scientific">Timema poppense</name>
    <name type="common">Walking stick</name>
    <dbReference type="NCBI Taxonomy" id="170557"/>
    <lineage>
        <taxon>Eukaryota</taxon>
        <taxon>Metazoa</taxon>
        <taxon>Ecdysozoa</taxon>
        <taxon>Arthropoda</taxon>
        <taxon>Hexapoda</taxon>
        <taxon>Insecta</taxon>
        <taxon>Pterygota</taxon>
        <taxon>Neoptera</taxon>
        <taxon>Polyneoptera</taxon>
        <taxon>Phasmatodea</taxon>
        <taxon>Timematodea</taxon>
        <taxon>Timematoidea</taxon>
        <taxon>Timematidae</taxon>
        <taxon>Timema</taxon>
    </lineage>
</organism>
<dbReference type="Gene3D" id="3.30.830.10">
    <property type="entry name" value="Metalloenzyme, LuxS/M16 peptidase-like"/>
    <property type="match status" value="3"/>
</dbReference>
<gene>
    <name evidence="12" type="ORF">TPSB3V08_LOCUS4462</name>
</gene>
<evidence type="ECO:0000256" key="2">
    <source>
        <dbReference type="ARBA" id="ARBA00006815"/>
    </source>
</evidence>
<dbReference type="Pfam" id="PF00675">
    <property type="entry name" value="Peptidase_M16"/>
    <property type="match status" value="1"/>
</dbReference>
<dbReference type="PANTHER" id="PTHR10934">
    <property type="entry name" value="60S RIBOSOMAL PROTEIN L18"/>
    <property type="match status" value="1"/>
</dbReference>
<evidence type="ECO:0000256" key="4">
    <source>
        <dbReference type="ARBA" id="ARBA00022980"/>
    </source>
</evidence>
<keyword evidence="5" id="KW-0496">Mitochondrion</keyword>
<dbReference type="Gene3D" id="3.100.10.10">
    <property type="match status" value="1"/>
</dbReference>
<dbReference type="FunFam" id="3.100.10.10:FF:000001">
    <property type="entry name" value="60S ribosomal protein L18"/>
    <property type="match status" value="1"/>
</dbReference>
<evidence type="ECO:0000313" key="12">
    <source>
        <dbReference type="EMBL" id="CAD7404382.1"/>
    </source>
</evidence>
<keyword evidence="3" id="KW-0809">Transit peptide</keyword>
<dbReference type="GO" id="GO:0022625">
    <property type="term" value="C:cytosolic large ribosomal subunit"/>
    <property type="evidence" value="ECO:0007669"/>
    <property type="project" value="TreeGrafter"/>
</dbReference>
<keyword evidence="6" id="KW-0687">Ribonucleoprotein</keyword>
<dbReference type="SUPFAM" id="SSF52080">
    <property type="entry name" value="Ribosomal proteins L15p and L18e"/>
    <property type="match status" value="1"/>
</dbReference>
<dbReference type="InterPro" id="IPR000039">
    <property type="entry name" value="Ribosomal_eL18"/>
</dbReference>
<dbReference type="Pfam" id="PF05193">
    <property type="entry name" value="Peptidase_M16_C"/>
    <property type="match status" value="1"/>
</dbReference>